<dbReference type="PROSITE" id="PS50067">
    <property type="entry name" value="KINESIN_MOTOR_2"/>
    <property type="match status" value="1"/>
</dbReference>
<comment type="subcellular location">
    <subcellularLocation>
        <location evidence="1">Cytoplasm</location>
        <location evidence="1">Cytoskeleton</location>
    </subcellularLocation>
</comment>
<evidence type="ECO:0000256" key="4">
    <source>
        <dbReference type="SAM" id="MobiDB-lite"/>
    </source>
</evidence>
<dbReference type="GO" id="GO:0003777">
    <property type="term" value="F:microtubule motor activity"/>
    <property type="evidence" value="ECO:0007669"/>
    <property type="project" value="InterPro"/>
</dbReference>
<feature type="compositionally biased region" description="Basic residues" evidence="4">
    <location>
        <begin position="1162"/>
        <end position="1172"/>
    </location>
</feature>
<feature type="compositionally biased region" description="Low complexity" evidence="4">
    <location>
        <begin position="939"/>
        <end position="950"/>
    </location>
</feature>
<evidence type="ECO:0000256" key="2">
    <source>
        <dbReference type="ARBA" id="ARBA00023212"/>
    </source>
</evidence>
<dbReference type="SUPFAM" id="SSF52540">
    <property type="entry name" value="P-loop containing nucleoside triphosphate hydrolases"/>
    <property type="match status" value="1"/>
</dbReference>
<feature type="region of interest" description="Disordered" evidence="4">
    <location>
        <begin position="273"/>
        <end position="419"/>
    </location>
</feature>
<keyword evidence="2" id="KW-0963">Cytoplasm</keyword>
<dbReference type="InterPro" id="IPR027640">
    <property type="entry name" value="Kinesin-like_fam"/>
</dbReference>
<feature type="compositionally biased region" description="Polar residues" evidence="4">
    <location>
        <begin position="836"/>
        <end position="857"/>
    </location>
</feature>
<dbReference type="InterPro" id="IPR001752">
    <property type="entry name" value="Kinesin_motor_dom"/>
</dbReference>
<feature type="region of interest" description="Disordered" evidence="4">
    <location>
        <begin position="1047"/>
        <end position="1110"/>
    </location>
</feature>
<feature type="region of interest" description="Disordered" evidence="4">
    <location>
        <begin position="913"/>
        <end position="960"/>
    </location>
</feature>
<dbReference type="GO" id="GO:0007018">
    <property type="term" value="P:microtubule-based movement"/>
    <property type="evidence" value="ECO:0007669"/>
    <property type="project" value="InterPro"/>
</dbReference>
<feature type="region of interest" description="Disordered" evidence="4">
    <location>
        <begin position="81"/>
        <end position="103"/>
    </location>
</feature>
<feature type="region of interest" description="Disordered" evidence="4">
    <location>
        <begin position="1133"/>
        <end position="1174"/>
    </location>
</feature>
<dbReference type="PANTHER" id="PTHR21608">
    <property type="entry name" value="KINESIN-LIKE PROTEIN CG14535"/>
    <property type="match status" value="1"/>
</dbReference>
<dbReference type="Pfam" id="PF00225">
    <property type="entry name" value="Kinesin"/>
    <property type="match status" value="1"/>
</dbReference>
<evidence type="ECO:0000313" key="7">
    <source>
        <dbReference type="Proteomes" id="UP000694701"/>
    </source>
</evidence>
<dbReference type="GO" id="GO:0005856">
    <property type="term" value="C:cytoskeleton"/>
    <property type="evidence" value="ECO:0007669"/>
    <property type="project" value="UniProtKB-SubCell"/>
</dbReference>
<comment type="similarity">
    <text evidence="3">Belongs to the TRAFAC class myosin-kinesin ATPase superfamily. Kinesin family.</text>
</comment>
<sequence>FLCKERLPGSQGFLNQGQQIKSSIFFVYRDSKLTMLLRESLGNMNCRTTMIAHISSSPSNFSETLSTLQIASRVLRLKKKKTKQYTSSSSGGESSCEEGRMRRPTQLRTIHSRNVVDSEMPLLHLSSDPEDYSSSEQSCDTVIYVGPNGSALSDKELTDNEGPPEFVPIIPSLHNNKADLEEGAEPGKKEKDCLKCNTFAELQERLDCIDGREEVTEFPFEEVPANRAAKFEPDHGQVVKGGQQSSSPKRISDQQLEEIREVVEEAEIAQSIIESLTQSSTGSRGLSSSRSVTGSSGIGQLTPLHRAKSSSLHDSKESISGGSSSESKPRPMGSPRLGIASLTKTSEYKPPSSPSQRCKVYTQKGIMPGTPPHSSHNLNKDSRKSSTESLLNPESRTSPVGMSPQVLKRSSSSNSLGSAETLCDDVPQLPLDSKKNVNDATVTLEHPLEPNGEDELVLTLVEKLTISGVMENGRPTSIISFNSDCSVQAMASGSRPVSIISSMSEDLEHYTTAPCTTTATISQFNIAKFLPLNKIEGDPQASRRSSVNSWLSEMSAGSDGNQSCHSFVAQQCFGEGEEIAEDRLLEIQEEGDIDPESNDQKNSDKESDSIKTEVNDKNTAKHKLDKLSSTSSGYVPFKTNITTHPCAAVKPMVLQETPLVKDPKSPPVLISSEINFDDPWMKREGCEETKPLEMVCDIKSEKRTSESVKRKWQVDKHSSSEAACSPDSMNRVLDGCEMVFNASESIIQVYSADILRTGSLPRAWHRLNKQDNLEDPTYRYMSGEYKSLGVTTSTPCSPRATLERRSSAGRQGIFARQKGIPPLPPVRKSSLDQRNRASPQHNPGNSQTPNQHLSFLGSTPEDLAGKHKGPNVESSRLFSAKLEQLANRTNSLGRSHGAHYNCQSLERAESLTSLGSKGGVTKDSTMPRTGRSITRGLLSSPTNGPNGNNNAPQSPKANQSKISAVSKLLMASPKARSLSTSSTKTLSFSTKSLPQSVNRSSSLPSNGKNQNQNSWSTQSLSRSRGTGLVSKLPLKAVNGRISELLQGSASSRAAQGHGASDTEERGAAVQEDERPVVHTLPSPYSKITAPRRPHRCSSGHASDNSSVLSGELPPAMGKTALFYHSGGSSGYESMIRDSEATGSTSSAHDSMSENSSSVSGRRSLKNSKKRSNTGKQISDAKNYCFCMPIYIYIYIVSNKYLIPMQNMTEVRRFL</sequence>
<feature type="compositionally biased region" description="Basic and acidic residues" evidence="4">
    <location>
        <begin position="598"/>
        <end position="619"/>
    </location>
</feature>
<feature type="compositionally biased region" description="Basic and acidic residues" evidence="4">
    <location>
        <begin position="1060"/>
        <end position="1076"/>
    </location>
</feature>
<proteinExistence type="inferred from homology"/>
<dbReference type="GO" id="GO:0008017">
    <property type="term" value="F:microtubule binding"/>
    <property type="evidence" value="ECO:0007669"/>
    <property type="project" value="InterPro"/>
</dbReference>
<comment type="caution">
    <text evidence="3">Lacks conserved residue(s) required for the propagation of feature annotation.</text>
</comment>
<protein>
    <submittedName>
        <fullName evidence="6">Kinesin family member 26Ba</fullName>
    </submittedName>
</protein>
<feature type="region of interest" description="Disordered" evidence="4">
    <location>
        <begin position="590"/>
        <end position="629"/>
    </location>
</feature>
<evidence type="ECO:0000256" key="1">
    <source>
        <dbReference type="ARBA" id="ARBA00004245"/>
    </source>
</evidence>
<dbReference type="PANTHER" id="PTHR21608:SF8">
    <property type="entry name" value="KINESIN-LIKE PROTEIN KIF26B"/>
    <property type="match status" value="1"/>
</dbReference>
<feature type="region of interest" description="Disordered" evidence="4">
    <location>
        <begin position="537"/>
        <end position="562"/>
    </location>
</feature>
<evidence type="ECO:0000259" key="5">
    <source>
        <dbReference type="PROSITE" id="PS50067"/>
    </source>
</evidence>
<dbReference type="AlphaFoldDB" id="A0A8C2HBG5"/>
<feature type="compositionally biased region" description="Polar residues" evidence="4">
    <location>
        <begin position="387"/>
        <end position="400"/>
    </location>
</feature>
<dbReference type="InterPro" id="IPR027417">
    <property type="entry name" value="P-loop_NTPase"/>
</dbReference>
<dbReference type="Ensembl" id="ENSCCRT00020035987.1">
    <property type="protein sequence ID" value="ENSCCRP00020032902.1"/>
    <property type="gene ID" value="ENSCCRG00020014887.1"/>
</dbReference>
<feature type="region of interest" description="Disordered" evidence="4">
    <location>
        <begin position="227"/>
        <end position="258"/>
    </location>
</feature>
<dbReference type="Gene3D" id="1.20.58.1980">
    <property type="match status" value="1"/>
</dbReference>
<name>A0A8C2HBG5_CYPCA</name>
<feature type="compositionally biased region" description="Polar residues" evidence="4">
    <location>
        <begin position="951"/>
        <end position="960"/>
    </location>
</feature>
<dbReference type="GO" id="GO:0005524">
    <property type="term" value="F:ATP binding"/>
    <property type="evidence" value="ECO:0007669"/>
    <property type="project" value="InterPro"/>
</dbReference>
<keyword evidence="2" id="KW-0206">Cytoskeleton</keyword>
<evidence type="ECO:0000313" key="6">
    <source>
        <dbReference type="Ensembl" id="ENSCCRP00020032902.1"/>
    </source>
</evidence>
<feature type="compositionally biased region" description="Polar residues" evidence="4">
    <location>
        <begin position="994"/>
        <end position="1024"/>
    </location>
</feature>
<feature type="compositionally biased region" description="Low complexity" evidence="4">
    <location>
        <begin position="273"/>
        <end position="295"/>
    </location>
</feature>
<feature type="domain" description="Kinesin motor" evidence="5">
    <location>
        <begin position="1"/>
        <end position="77"/>
    </location>
</feature>
<feature type="region of interest" description="Disordered" evidence="4">
    <location>
        <begin position="789"/>
        <end position="872"/>
    </location>
</feature>
<reference evidence="6" key="1">
    <citation type="submission" date="2025-08" db="UniProtKB">
        <authorList>
            <consortium name="Ensembl"/>
        </authorList>
    </citation>
    <scope>IDENTIFICATION</scope>
</reference>
<organism evidence="6 7">
    <name type="scientific">Cyprinus carpio</name>
    <name type="common">Common carp</name>
    <dbReference type="NCBI Taxonomy" id="7962"/>
    <lineage>
        <taxon>Eukaryota</taxon>
        <taxon>Metazoa</taxon>
        <taxon>Chordata</taxon>
        <taxon>Craniata</taxon>
        <taxon>Vertebrata</taxon>
        <taxon>Euteleostomi</taxon>
        <taxon>Actinopterygii</taxon>
        <taxon>Neopterygii</taxon>
        <taxon>Teleostei</taxon>
        <taxon>Ostariophysi</taxon>
        <taxon>Cypriniformes</taxon>
        <taxon>Cyprinidae</taxon>
        <taxon>Cyprininae</taxon>
        <taxon>Cyprinus</taxon>
    </lineage>
</organism>
<feature type="compositionally biased region" description="Polar residues" evidence="4">
    <location>
        <begin position="1140"/>
        <end position="1149"/>
    </location>
</feature>
<feature type="compositionally biased region" description="Polar residues" evidence="4">
    <location>
        <begin position="542"/>
        <end position="552"/>
    </location>
</feature>
<feature type="compositionally biased region" description="Low complexity" evidence="4">
    <location>
        <begin position="977"/>
        <end position="993"/>
    </location>
</feature>
<feature type="compositionally biased region" description="Low complexity" evidence="4">
    <location>
        <begin position="84"/>
        <end position="94"/>
    </location>
</feature>
<evidence type="ECO:0000256" key="3">
    <source>
        <dbReference type="PROSITE-ProRule" id="PRU00283"/>
    </source>
</evidence>
<feature type="region of interest" description="Disordered" evidence="4">
    <location>
        <begin position="973"/>
        <end position="1027"/>
    </location>
</feature>
<feature type="compositionally biased region" description="Low complexity" evidence="4">
    <location>
        <begin position="1152"/>
        <end position="1161"/>
    </location>
</feature>
<feature type="compositionally biased region" description="Polar residues" evidence="4">
    <location>
        <begin position="1099"/>
        <end position="1108"/>
    </location>
</feature>
<dbReference type="Proteomes" id="UP000694701">
    <property type="component" value="Unplaced"/>
</dbReference>
<accession>A0A8C2HBG5</accession>